<protein>
    <recommendedName>
        <fullName evidence="3">Lipoprotein</fullName>
    </recommendedName>
</protein>
<reference evidence="1 2" key="1">
    <citation type="submission" date="2013-09" db="EMBL/GenBank/DDBJ databases">
        <authorList>
            <person name="Zeng Z."/>
            <person name="Chen C."/>
        </authorList>
    </citation>
    <scope>NUCLEOTIDE SEQUENCE [LARGE SCALE GENOMIC DNA]</scope>
    <source>
        <strain evidence="1 2">WB 4.1-42</strain>
    </source>
</reference>
<dbReference type="RefSeq" id="WP_026991117.1">
    <property type="nucleotide sequence ID" value="NZ_AUGP01000025.1"/>
</dbReference>
<comment type="caution">
    <text evidence="1">The sequence shown here is derived from an EMBL/GenBank/DDBJ whole genome shotgun (WGS) entry which is preliminary data.</text>
</comment>
<sequence length="348" mass="39198">MKLFSSLILVLFFVSCQHNDGEAIITSGSTLQVNGITVITDTIITNEKGLLEPILIYNNSYYCLLHSKDSMGQYNAKYFCVINNNGGIKNIEGLSGYNEFGYNDIHIRHDSVMVKSYFDENSSFYIDEQNKKAIPIKTVDDVVFEDNDYYVTALDFGEWGSATWFRDKKTGIEYIAAGFITPEIRKFKGAYYLISPGEINVVDNPKLLENAGKGAYKSFLGEGGAGKFYEREYKGYTKGLRNIFSRKITYERESNFCIGPAFTHNDSLRFITSDSAATYIAKAEGKKLIPVANIGKGIKAIRRNNVYRNLYLNKTIPFSTGKEGVYGLLEVKGNNILLHYFKNVSKSK</sequence>
<accession>A0A0A2MKW0</accession>
<dbReference type="EMBL" id="JRLY01000011">
    <property type="protein sequence ID" value="KGO92181.1"/>
    <property type="molecule type" value="Genomic_DNA"/>
</dbReference>
<keyword evidence="2" id="KW-1185">Reference proteome</keyword>
<dbReference type="PROSITE" id="PS51257">
    <property type="entry name" value="PROKAR_LIPOPROTEIN"/>
    <property type="match status" value="1"/>
</dbReference>
<evidence type="ECO:0008006" key="3">
    <source>
        <dbReference type="Google" id="ProtNLM"/>
    </source>
</evidence>
<dbReference type="OrthoDB" id="1490226at2"/>
<evidence type="ECO:0000313" key="2">
    <source>
        <dbReference type="Proteomes" id="UP000030111"/>
    </source>
</evidence>
<proteinExistence type="predicted"/>
<evidence type="ECO:0000313" key="1">
    <source>
        <dbReference type="EMBL" id="KGO92181.1"/>
    </source>
</evidence>
<dbReference type="Proteomes" id="UP000030111">
    <property type="component" value="Unassembled WGS sequence"/>
</dbReference>
<dbReference type="eggNOG" id="ENOG502Z9XB">
    <property type="taxonomic scope" value="Bacteria"/>
</dbReference>
<organism evidence="1 2">
    <name type="scientific">Flavobacterium subsaxonicum WB 4.1-42 = DSM 21790</name>
    <dbReference type="NCBI Taxonomy" id="1121898"/>
    <lineage>
        <taxon>Bacteria</taxon>
        <taxon>Pseudomonadati</taxon>
        <taxon>Bacteroidota</taxon>
        <taxon>Flavobacteriia</taxon>
        <taxon>Flavobacteriales</taxon>
        <taxon>Flavobacteriaceae</taxon>
        <taxon>Flavobacterium</taxon>
    </lineage>
</organism>
<dbReference type="AlphaFoldDB" id="A0A0A2MKW0"/>
<gene>
    <name evidence="1" type="ORF">Q766_13540</name>
</gene>
<name>A0A0A2MKW0_9FLAO</name>